<sequence length="123" mass="14234">MPLITSCLRPLRDTELRFSRSRLNNRHILTDEFPEMDLKDILGTPKGLEVFSKFLDKSGAFTKTGNPRAKPTAPTIEDERDREVDQAENWWERFERTGRGNTDDERTDDDGDTQESGDDEDEE</sequence>
<evidence type="ECO:0000313" key="3">
    <source>
        <dbReference type="Proteomes" id="UP000565441"/>
    </source>
</evidence>
<dbReference type="EMBL" id="JAACJP010000021">
    <property type="protein sequence ID" value="KAF5378149.1"/>
    <property type="molecule type" value="Genomic_DNA"/>
</dbReference>
<accession>A0A8H5H7M1</accession>
<feature type="compositionally biased region" description="Acidic residues" evidence="1">
    <location>
        <begin position="105"/>
        <end position="123"/>
    </location>
</feature>
<feature type="compositionally biased region" description="Basic and acidic residues" evidence="1">
    <location>
        <begin position="77"/>
        <end position="104"/>
    </location>
</feature>
<reference evidence="2 3" key="1">
    <citation type="journal article" date="2020" name="ISME J.">
        <title>Uncovering the hidden diversity of litter-decomposition mechanisms in mushroom-forming fungi.</title>
        <authorList>
            <person name="Floudas D."/>
            <person name="Bentzer J."/>
            <person name="Ahren D."/>
            <person name="Johansson T."/>
            <person name="Persson P."/>
            <person name="Tunlid A."/>
        </authorList>
    </citation>
    <scope>NUCLEOTIDE SEQUENCE [LARGE SCALE GENOMIC DNA]</scope>
    <source>
        <strain evidence="2 3">CBS 661.87</strain>
    </source>
</reference>
<gene>
    <name evidence="2" type="ORF">D9615_007631</name>
</gene>
<evidence type="ECO:0000256" key="1">
    <source>
        <dbReference type="SAM" id="MobiDB-lite"/>
    </source>
</evidence>
<evidence type="ECO:0000313" key="2">
    <source>
        <dbReference type="EMBL" id="KAF5378149.1"/>
    </source>
</evidence>
<proteinExistence type="predicted"/>
<organism evidence="2 3">
    <name type="scientific">Tricholomella constricta</name>
    <dbReference type="NCBI Taxonomy" id="117010"/>
    <lineage>
        <taxon>Eukaryota</taxon>
        <taxon>Fungi</taxon>
        <taxon>Dikarya</taxon>
        <taxon>Basidiomycota</taxon>
        <taxon>Agaricomycotina</taxon>
        <taxon>Agaricomycetes</taxon>
        <taxon>Agaricomycetidae</taxon>
        <taxon>Agaricales</taxon>
        <taxon>Tricholomatineae</taxon>
        <taxon>Lyophyllaceae</taxon>
        <taxon>Tricholomella</taxon>
    </lineage>
</organism>
<feature type="region of interest" description="Disordered" evidence="1">
    <location>
        <begin position="59"/>
        <end position="123"/>
    </location>
</feature>
<dbReference type="AlphaFoldDB" id="A0A8H5H7M1"/>
<comment type="caution">
    <text evidence="2">The sequence shown here is derived from an EMBL/GenBank/DDBJ whole genome shotgun (WGS) entry which is preliminary data.</text>
</comment>
<dbReference type="OrthoDB" id="3230070at2759"/>
<name>A0A8H5H7M1_9AGAR</name>
<dbReference type="Proteomes" id="UP000565441">
    <property type="component" value="Unassembled WGS sequence"/>
</dbReference>
<keyword evidence="3" id="KW-1185">Reference proteome</keyword>
<protein>
    <submittedName>
        <fullName evidence="2">Uncharacterized protein</fullName>
    </submittedName>
</protein>